<feature type="compositionally biased region" description="Low complexity" evidence="4">
    <location>
        <begin position="98"/>
        <end position="108"/>
    </location>
</feature>
<organism evidence="8">
    <name type="scientific">Oppiella nova</name>
    <dbReference type="NCBI Taxonomy" id="334625"/>
    <lineage>
        <taxon>Eukaryota</taxon>
        <taxon>Metazoa</taxon>
        <taxon>Ecdysozoa</taxon>
        <taxon>Arthropoda</taxon>
        <taxon>Chelicerata</taxon>
        <taxon>Arachnida</taxon>
        <taxon>Acari</taxon>
        <taxon>Acariformes</taxon>
        <taxon>Sarcoptiformes</taxon>
        <taxon>Oribatida</taxon>
        <taxon>Brachypylina</taxon>
        <taxon>Oppioidea</taxon>
        <taxon>Oppiidae</taxon>
        <taxon>Oppiella</taxon>
    </lineage>
</organism>
<evidence type="ECO:0000313" key="9">
    <source>
        <dbReference type="Proteomes" id="UP000728032"/>
    </source>
</evidence>
<dbReference type="EMBL" id="OC918514">
    <property type="protein sequence ID" value="CAD7649556.1"/>
    <property type="molecule type" value="Genomic_DNA"/>
</dbReference>
<keyword evidence="3" id="KW-0175">Coiled coil</keyword>
<feature type="domain" description="SURP motif" evidence="6">
    <location>
        <begin position="475"/>
        <end position="518"/>
    </location>
</feature>
<feature type="domain" description="CID" evidence="7">
    <location>
        <begin position="596"/>
        <end position="741"/>
    </location>
</feature>
<feature type="region of interest" description="Disordered" evidence="4">
    <location>
        <begin position="563"/>
        <end position="604"/>
    </location>
</feature>
<feature type="compositionally biased region" description="Basic residues" evidence="4">
    <location>
        <begin position="953"/>
        <end position="976"/>
    </location>
</feature>
<dbReference type="InterPro" id="IPR000061">
    <property type="entry name" value="Surp"/>
</dbReference>
<dbReference type="InterPro" id="IPR012677">
    <property type="entry name" value="Nucleotide-bd_a/b_plait_sf"/>
</dbReference>
<gene>
    <name evidence="8" type="ORF">ONB1V03_LOCUS7346</name>
</gene>
<dbReference type="Gene3D" id="1.25.40.90">
    <property type="match status" value="1"/>
</dbReference>
<feature type="compositionally biased region" description="Basic and acidic residues" evidence="4">
    <location>
        <begin position="87"/>
        <end position="97"/>
    </location>
</feature>
<dbReference type="SUPFAM" id="SSF54928">
    <property type="entry name" value="RNA-binding domain, RBD"/>
    <property type="match status" value="2"/>
</dbReference>
<dbReference type="InterPro" id="IPR006569">
    <property type="entry name" value="CID_dom"/>
</dbReference>
<reference evidence="8" key="1">
    <citation type="submission" date="2020-11" db="EMBL/GenBank/DDBJ databases">
        <authorList>
            <person name="Tran Van P."/>
        </authorList>
    </citation>
    <scope>NUCLEOTIDE SEQUENCE</scope>
</reference>
<protein>
    <recommendedName>
        <fullName evidence="10">U2 snRNP-associated SURP motif-containing protein</fullName>
    </recommendedName>
</protein>
<feature type="region of interest" description="Disordered" evidence="4">
    <location>
        <begin position="70"/>
        <end position="126"/>
    </location>
</feature>
<evidence type="ECO:0000259" key="7">
    <source>
        <dbReference type="PROSITE" id="PS51391"/>
    </source>
</evidence>
<dbReference type="InterPro" id="IPR047488">
    <property type="entry name" value="SR140_cwf21"/>
</dbReference>
<dbReference type="SMART" id="SM00360">
    <property type="entry name" value="RRM"/>
    <property type="match status" value="2"/>
</dbReference>
<keyword evidence="1 2" id="KW-0694">RNA-binding</keyword>
<dbReference type="PANTHER" id="PTHR23140">
    <property type="entry name" value="RNA PROCESSING PROTEIN LD23810P"/>
    <property type="match status" value="1"/>
</dbReference>
<evidence type="ECO:0000259" key="5">
    <source>
        <dbReference type="PROSITE" id="PS50102"/>
    </source>
</evidence>
<dbReference type="SMART" id="SM00582">
    <property type="entry name" value="RPR"/>
    <property type="match status" value="1"/>
</dbReference>
<dbReference type="InterPro" id="IPR000504">
    <property type="entry name" value="RRM_dom"/>
</dbReference>
<dbReference type="GO" id="GO:0003723">
    <property type="term" value="F:RNA binding"/>
    <property type="evidence" value="ECO:0007669"/>
    <property type="project" value="UniProtKB-UniRule"/>
</dbReference>
<evidence type="ECO:0000259" key="6">
    <source>
        <dbReference type="PROSITE" id="PS50128"/>
    </source>
</evidence>
<feature type="compositionally biased region" description="Basic residues" evidence="4">
    <location>
        <begin position="924"/>
        <end position="941"/>
    </location>
</feature>
<dbReference type="AlphaFoldDB" id="A0A7R9QLT0"/>
<evidence type="ECO:0000256" key="4">
    <source>
        <dbReference type="SAM" id="MobiDB-lite"/>
    </source>
</evidence>
<proteinExistence type="predicted"/>
<feature type="region of interest" description="Disordered" evidence="4">
    <location>
        <begin position="873"/>
        <end position="976"/>
    </location>
</feature>
<dbReference type="Gene3D" id="1.10.10.790">
    <property type="entry name" value="Surp module"/>
    <property type="match status" value="1"/>
</dbReference>
<feature type="domain" description="RRM" evidence="5">
    <location>
        <begin position="305"/>
        <end position="384"/>
    </location>
</feature>
<feature type="compositionally biased region" description="Basic and acidic residues" evidence="4">
    <location>
        <begin position="896"/>
        <end position="908"/>
    </location>
</feature>
<keyword evidence="9" id="KW-1185">Reference proteome</keyword>
<evidence type="ECO:0008006" key="10">
    <source>
        <dbReference type="Google" id="ProtNLM"/>
    </source>
</evidence>
<feature type="compositionally biased region" description="Basic and acidic residues" evidence="4">
    <location>
        <begin position="873"/>
        <end position="882"/>
    </location>
</feature>
<name>A0A7R9QLT0_9ACAR</name>
<dbReference type="Proteomes" id="UP000728032">
    <property type="component" value="Unassembled WGS sequence"/>
</dbReference>
<dbReference type="Pfam" id="PF08312">
    <property type="entry name" value="cwf21"/>
    <property type="match status" value="1"/>
</dbReference>
<evidence type="ECO:0000256" key="2">
    <source>
        <dbReference type="PROSITE-ProRule" id="PRU00176"/>
    </source>
</evidence>
<dbReference type="Pfam" id="PF01805">
    <property type="entry name" value="Surp"/>
    <property type="match status" value="1"/>
</dbReference>
<dbReference type="InterPro" id="IPR035967">
    <property type="entry name" value="SWAP/Surp_sf"/>
</dbReference>
<feature type="coiled-coil region" evidence="3">
    <location>
        <begin position="132"/>
        <end position="159"/>
    </location>
</feature>
<sequence length="976" mass="111566">MSQMGKMKAFSLTTSSSVKKVLGKKDIEKQKKIAEEEAAAKAYQEFVEDFSDAPKQTKLFVRGNVINAASGEELSSHSSGKLYKPNKLHELEAKKSMESSSKSSSASEPLFRSEKPAKKRSETKKKSNLELFKEELKLIQEEREERHRLKTQMKETGVKVPVSSSSSAKQAVEVDAGIKLADEYRIPALGSFDTGDPNTTNIYLGNLNPKMTEPQLCQIFGKYGPLASVKIMWPRSDEERSRNRNCGFVAYMNRKDGERALKALNGKDIMEYEMKLGWGKAVPIPPHPIYIPPALMELTMPPPQSGLPFNAQPDANDPLCQIFGKYGPLASVKIMWPRSDEERSRNRNCGFVAYMNRKDGERALKALNGKDIMEYEMKLGWGKAVPIPPHPIYIPPALMELTMPPPQRELLIYIPPALMELTMPPPQSGLPFNAQPDANDPVPRDQWNDKENFERVLQSAVVKVVVPTDRTLLCLIHRMVEFVVREGPMFEAMIMNREINNPTFRFLFDNQSPAHVYYRWRLFSVLQGEHPSKWRTEEFRMFEGGSIWRPPPLNPFLRGMPEELVEASPPPSPERADRQKRKPERRETRESKKGMLSETQRDRLEDMLRNLTPQRSKILEAMVYSIDHSESAEEIVDCIAESLAILETPLYKKIARLYLISDILHNCSVKVTNVSFFRKGFQSRLVDIFHDIHHTYNDIEGRLKAEQFKQRVMLCFRAWEEQAIYSPDFLIKLQNIFLGLVQRESEVERKSETEDDVDGVPIGEGDIDGVPLDLDGEPMPSVDSGSLPKFKPSKWETVDPDLVEAQAMTTSKWETLEQTADDEDIDGKPFDPSPNSCEDSRGSMFLDALKQELSSSHSSKRAKLREIEVKVLRYQDELESGKRSRKSGHTVPQMVEEYRRKLLKRADDSNDDFEADRRSGGHSPKSKRRSRSRSRSRSPRRGSRDHSHDSGHSHHRHRSRSPSRKKRSPSPHKRRK</sequence>
<dbReference type="OrthoDB" id="377209at2759"/>
<dbReference type="PROSITE" id="PS50128">
    <property type="entry name" value="SURP"/>
    <property type="match status" value="1"/>
</dbReference>
<feature type="compositionally biased region" description="Basic and acidic residues" evidence="4">
    <location>
        <begin position="584"/>
        <end position="604"/>
    </location>
</feature>
<dbReference type="PROSITE" id="PS50102">
    <property type="entry name" value="RRM"/>
    <property type="match status" value="2"/>
</dbReference>
<dbReference type="CDD" id="cd12223">
    <property type="entry name" value="RRM_SR140"/>
    <property type="match status" value="2"/>
</dbReference>
<feature type="domain" description="RRM" evidence="5">
    <location>
        <begin position="200"/>
        <end position="281"/>
    </location>
</feature>
<dbReference type="InterPro" id="IPR035009">
    <property type="entry name" value="SR140_RRM"/>
</dbReference>
<dbReference type="SMART" id="SM01115">
    <property type="entry name" value="cwf21"/>
    <property type="match status" value="1"/>
</dbReference>
<dbReference type="InterPro" id="IPR008942">
    <property type="entry name" value="ENTH_VHS"/>
</dbReference>
<dbReference type="SUPFAM" id="SSF109905">
    <property type="entry name" value="Surp module (SWAP domain)"/>
    <property type="match status" value="1"/>
</dbReference>
<dbReference type="Gene3D" id="3.30.70.330">
    <property type="match status" value="2"/>
</dbReference>
<evidence type="ECO:0000256" key="1">
    <source>
        <dbReference type="ARBA" id="ARBA00022884"/>
    </source>
</evidence>
<dbReference type="PROSITE" id="PS51391">
    <property type="entry name" value="CID"/>
    <property type="match status" value="1"/>
</dbReference>
<dbReference type="SUPFAM" id="SSF48464">
    <property type="entry name" value="ENTH/VHS domain"/>
    <property type="match status" value="1"/>
</dbReference>
<dbReference type="GO" id="GO:0005634">
    <property type="term" value="C:nucleus"/>
    <property type="evidence" value="ECO:0007669"/>
    <property type="project" value="TreeGrafter"/>
</dbReference>
<feature type="compositionally biased region" description="Basic and acidic residues" evidence="4">
    <location>
        <begin position="111"/>
        <end position="126"/>
    </location>
</feature>
<evidence type="ECO:0000313" key="8">
    <source>
        <dbReference type="EMBL" id="CAD7649556.1"/>
    </source>
</evidence>
<evidence type="ECO:0000256" key="3">
    <source>
        <dbReference type="SAM" id="Coils"/>
    </source>
</evidence>
<accession>A0A7R9QLT0</accession>
<feature type="region of interest" description="Disordered" evidence="4">
    <location>
        <begin position="817"/>
        <end position="841"/>
    </location>
</feature>
<dbReference type="InterPro" id="IPR035979">
    <property type="entry name" value="RBD_domain_sf"/>
</dbReference>
<dbReference type="PANTHER" id="PTHR23140:SF0">
    <property type="entry name" value="U2 SNRNP-ASSOCIATED SURP MOTIF-CONTAINING PROTEIN"/>
    <property type="match status" value="1"/>
</dbReference>
<dbReference type="SMART" id="SM00648">
    <property type="entry name" value="SWAP"/>
    <property type="match status" value="1"/>
</dbReference>
<dbReference type="CDD" id="cd21370">
    <property type="entry name" value="cwf21_SR140"/>
    <property type="match status" value="1"/>
</dbReference>
<dbReference type="FunFam" id="1.10.10.790:FF:000006">
    <property type="entry name" value="U2 snRNP-associated SURP motif-containing protein isoform X1"/>
    <property type="match status" value="1"/>
</dbReference>
<dbReference type="Pfam" id="PF00076">
    <property type="entry name" value="RRM_1"/>
    <property type="match status" value="2"/>
</dbReference>
<dbReference type="InterPro" id="IPR013170">
    <property type="entry name" value="mRNA_splic_Cwf21_dom"/>
</dbReference>
<dbReference type="Pfam" id="PF04818">
    <property type="entry name" value="CID"/>
    <property type="match status" value="1"/>
</dbReference>
<dbReference type="GO" id="GO:0006396">
    <property type="term" value="P:RNA processing"/>
    <property type="evidence" value="ECO:0007669"/>
    <property type="project" value="InterPro"/>
</dbReference>
<dbReference type="EMBL" id="CAJPVJ010003689">
    <property type="protein sequence ID" value="CAG2167850.1"/>
    <property type="molecule type" value="Genomic_DNA"/>
</dbReference>
<dbReference type="InterPro" id="IPR051485">
    <property type="entry name" value="SR-CTD_assoc_factor"/>
</dbReference>
<dbReference type="FunFam" id="3.30.70.330:FF:000177">
    <property type="entry name" value="U2 snRNP-associated SURP motif-containing protein-like isoform X2"/>
    <property type="match status" value="1"/>
</dbReference>
<dbReference type="Gene3D" id="6.10.140.420">
    <property type="match status" value="1"/>
</dbReference>
<feature type="compositionally biased region" description="Basic and acidic residues" evidence="4">
    <location>
        <begin position="942"/>
        <end position="952"/>
    </location>
</feature>